<dbReference type="STRING" id="1229780.BN381_130264"/>
<reference evidence="3 4" key="1">
    <citation type="journal article" date="2013" name="ISME J.">
        <title>Metabolic model for the filamentous 'Candidatus Microthrix parvicella' based on genomic and metagenomic analyses.</title>
        <authorList>
            <person name="Jon McIlroy S."/>
            <person name="Kristiansen R."/>
            <person name="Albertsen M."/>
            <person name="Michael Karst S."/>
            <person name="Rossetti S."/>
            <person name="Lund Nielsen J."/>
            <person name="Tandoi V."/>
            <person name="James Seviour R."/>
            <person name="Nielsen P.H."/>
        </authorList>
    </citation>
    <scope>NUCLEOTIDE SEQUENCE [LARGE SCALE GENOMIC DNA]</scope>
    <source>
        <strain evidence="3 4">RN1</strain>
    </source>
</reference>
<name>R4Z0A6_9ACTN</name>
<proteinExistence type="inferred from homology"/>
<dbReference type="InterPro" id="IPR042070">
    <property type="entry name" value="PucR_C-HTH_sf"/>
</dbReference>
<dbReference type="OrthoDB" id="3246591at2"/>
<dbReference type="Pfam" id="PF13556">
    <property type="entry name" value="HTH_30"/>
    <property type="match status" value="1"/>
</dbReference>
<dbReference type="RefSeq" id="WP_012224319.1">
    <property type="nucleotide sequence ID" value="NZ_HG422565.1"/>
</dbReference>
<organism evidence="3 4">
    <name type="scientific">Candidatus Neomicrothrix parvicella RN1</name>
    <dbReference type="NCBI Taxonomy" id="1229780"/>
    <lineage>
        <taxon>Bacteria</taxon>
        <taxon>Bacillati</taxon>
        <taxon>Actinomycetota</taxon>
        <taxon>Acidimicrobiia</taxon>
        <taxon>Acidimicrobiales</taxon>
        <taxon>Microthrixaceae</taxon>
        <taxon>Candidatus Neomicrothrix</taxon>
    </lineage>
</organism>
<dbReference type="PANTHER" id="PTHR33744:SF1">
    <property type="entry name" value="DNA-BINDING TRANSCRIPTIONAL ACTIVATOR ADER"/>
    <property type="match status" value="1"/>
</dbReference>
<feature type="domain" description="GGDEF" evidence="2">
    <location>
        <begin position="284"/>
        <end position="406"/>
    </location>
</feature>
<dbReference type="HOGENOM" id="CLU_017436_3_0_11"/>
<dbReference type="AlphaFoldDB" id="R4Z0A6"/>
<dbReference type="EMBL" id="CANL01000005">
    <property type="protein sequence ID" value="CCM62706.1"/>
    <property type="molecule type" value="Genomic_DNA"/>
</dbReference>
<dbReference type="InterPro" id="IPR051448">
    <property type="entry name" value="CdaR-like_regulators"/>
</dbReference>
<dbReference type="InterPro" id="IPR000160">
    <property type="entry name" value="GGDEF_dom"/>
</dbReference>
<comment type="similarity">
    <text evidence="1">Belongs to the CdaR family.</text>
</comment>
<dbReference type="InterPro" id="IPR025736">
    <property type="entry name" value="PucR_C-HTH_dom"/>
</dbReference>
<gene>
    <name evidence="3" type="ORF">BN381_130264</name>
</gene>
<keyword evidence="4" id="KW-1185">Reference proteome</keyword>
<dbReference type="Proteomes" id="UP000018291">
    <property type="component" value="Unassembled WGS sequence"/>
</dbReference>
<comment type="caution">
    <text evidence="3">The sequence shown here is derived from an EMBL/GenBank/DDBJ whole genome shotgun (WGS) entry which is preliminary data.</text>
</comment>
<evidence type="ECO:0000256" key="1">
    <source>
        <dbReference type="ARBA" id="ARBA00006754"/>
    </source>
</evidence>
<dbReference type="eggNOG" id="COG2508">
    <property type="taxonomic scope" value="Bacteria"/>
</dbReference>
<accession>R4Z0A6</accession>
<evidence type="ECO:0000259" key="2">
    <source>
        <dbReference type="PROSITE" id="PS50887"/>
    </source>
</evidence>
<dbReference type="PROSITE" id="PS50887">
    <property type="entry name" value="GGDEF"/>
    <property type="match status" value="1"/>
</dbReference>
<dbReference type="Pfam" id="PF07905">
    <property type="entry name" value="PucR"/>
    <property type="match status" value="1"/>
</dbReference>
<dbReference type="InterPro" id="IPR012914">
    <property type="entry name" value="PucR_dom"/>
</dbReference>
<dbReference type="Pfam" id="PF17853">
    <property type="entry name" value="GGDEF_2"/>
    <property type="match status" value="1"/>
</dbReference>
<dbReference type="Gene3D" id="1.10.10.2840">
    <property type="entry name" value="PucR C-terminal helix-turn-helix domain"/>
    <property type="match status" value="1"/>
</dbReference>
<dbReference type="PANTHER" id="PTHR33744">
    <property type="entry name" value="CARBOHYDRATE DIACID REGULATOR"/>
    <property type="match status" value="1"/>
</dbReference>
<evidence type="ECO:0000313" key="3">
    <source>
        <dbReference type="EMBL" id="CCM62706.1"/>
    </source>
</evidence>
<sequence length="510" mass="54269">MWRTCDVGEVVDLLGGGAQVVAGKAGLGRQVSRAKVAANADLVGRAGSNELLVTTSEALGSVDDGWDLLFGSLDVAGVAGLGVCLNTSGDLPAGLVSAANGQGMPVVVFAGGDELVDVTAGVLDALLEAQERRLDRILEIHERFTPIVLAGGGVPEIATTLHLLLEFPVAVLDPEGRTMAIVPSDALDGVDLADASWPRQSISAGQFDYGEIVVPTGEGLKEDGRLAMQRASQAIAVRMAHASAAAAERERFEATSLEELIAGHAGDIADVTERAISFGWDLARPRAVLLASIDPPVDREVLPTVLGTIAAAARATLGADAIVWTRSTTIAALIAPETADPVERREMAERLRTELDNRVDQVTVSIGVGRRVDDPMAMPQSYQEAGRAVDVGRWAKGRHATAVFDQLGLERLLASTPTEELAEFVEHAIGPLAAYDRAHDSDLVETLGLWLETRNMAEASRRVNIHYNTFKNRLDRIESILGPLLSDAARSLECEVAIYVFQRYDGPWSQ</sequence>
<evidence type="ECO:0000313" key="4">
    <source>
        <dbReference type="Proteomes" id="UP000018291"/>
    </source>
</evidence>
<dbReference type="InterPro" id="IPR041522">
    <property type="entry name" value="CdaR_GGDEF"/>
</dbReference>
<protein>
    <recommendedName>
        <fullName evidence="2">GGDEF domain-containing protein</fullName>
    </recommendedName>
</protein>